<feature type="transmembrane region" description="Helical" evidence="1">
    <location>
        <begin position="46"/>
        <end position="66"/>
    </location>
</feature>
<name>A0A087UN00_STEMI</name>
<keyword evidence="3" id="KW-1185">Reference proteome</keyword>
<dbReference type="EMBL" id="KK120651">
    <property type="protein sequence ID" value="KFM78739.1"/>
    <property type="molecule type" value="Genomic_DNA"/>
</dbReference>
<reference evidence="2 3" key="1">
    <citation type="submission" date="2013-11" db="EMBL/GenBank/DDBJ databases">
        <title>Genome sequencing of Stegodyphus mimosarum.</title>
        <authorList>
            <person name="Bechsgaard J."/>
        </authorList>
    </citation>
    <scope>NUCLEOTIDE SEQUENCE [LARGE SCALE GENOMIC DNA]</scope>
</reference>
<organism evidence="2 3">
    <name type="scientific">Stegodyphus mimosarum</name>
    <name type="common">African social velvet spider</name>
    <dbReference type="NCBI Taxonomy" id="407821"/>
    <lineage>
        <taxon>Eukaryota</taxon>
        <taxon>Metazoa</taxon>
        <taxon>Ecdysozoa</taxon>
        <taxon>Arthropoda</taxon>
        <taxon>Chelicerata</taxon>
        <taxon>Arachnida</taxon>
        <taxon>Araneae</taxon>
        <taxon>Araneomorphae</taxon>
        <taxon>Entelegynae</taxon>
        <taxon>Eresoidea</taxon>
        <taxon>Eresidae</taxon>
        <taxon>Stegodyphus</taxon>
    </lineage>
</organism>
<accession>A0A087UN00</accession>
<keyword evidence="1" id="KW-0472">Membrane</keyword>
<feature type="transmembrane region" description="Helical" evidence="1">
    <location>
        <begin position="7"/>
        <end position="26"/>
    </location>
</feature>
<keyword evidence="1" id="KW-0812">Transmembrane</keyword>
<protein>
    <submittedName>
        <fullName evidence="2">Uncharacterized protein</fullName>
    </submittedName>
</protein>
<gene>
    <name evidence="2" type="ORF">X975_08263</name>
</gene>
<evidence type="ECO:0000313" key="2">
    <source>
        <dbReference type="EMBL" id="KFM78739.1"/>
    </source>
</evidence>
<sequence>MRCIVNAEFIFIVFFIVTSIRCLVNVGLWEHFDFPMMSGKCRVFEIFYFLYLSIICGKILYLYHILI</sequence>
<evidence type="ECO:0000313" key="3">
    <source>
        <dbReference type="Proteomes" id="UP000054359"/>
    </source>
</evidence>
<proteinExistence type="predicted"/>
<feature type="non-terminal residue" evidence="2">
    <location>
        <position position="67"/>
    </location>
</feature>
<dbReference type="Proteomes" id="UP000054359">
    <property type="component" value="Unassembled WGS sequence"/>
</dbReference>
<evidence type="ECO:0000256" key="1">
    <source>
        <dbReference type="SAM" id="Phobius"/>
    </source>
</evidence>
<dbReference type="AlphaFoldDB" id="A0A087UN00"/>
<keyword evidence="1" id="KW-1133">Transmembrane helix</keyword>